<keyword evidence="1 4" id="KW-0812">Transmembrane</keyword>
<dbReference type="PANTHER" id="PTHR23539">
    <property type="entry name" value="MFS TRANSPORTER"/>
    <property type="match status" value="1"/>
</dbReference>
<dbReference type="PROSITE" id="PS50850">
    <property type="entry name" value="MFS"/>
    <property type="match status" value="1"/>
</dbReference>
<keyword evidence="7" id="KW-1185">Reference proteome</keyword>
<dbReference type="InterPro" id="IPR036259">
    <property type="entry name" value="MFS_trans_sf"/>
</dbReference>
<keyword evidence="2 4" id="KW-1133">Transmembrane helix</keyword>
<sequence length="409" mass="41887">MASRRSNQGLDWLNFFVANVQTGFGPFIAVYLTTEAWTQAEIGQALSLGTIAVMLSQLPAGGLVDRLRDKRLVAAGAGIAVAVSAVLFAAVPDWPAVMLAEVLHSVASALLGPAIAAISLALAGYGGLGLRLGRNARFASLGNGCAALALGLCGAYLSSRAVFWLTAILMLPALFALSQVQAGELRTQAADLAADRGCASLLRDTVALLADRHVLAFAGCVVLFHLSNAALLPLVASDVTREAGDMANLFIAISIVLPQAVVTVISPWVGRAADRSVRRLVLTLGFAAVPLRAALFAMVADRPELLVAAQLLDGVSAAVFGVMVPVIAADLTRHSNQFNLCMGVFGLASAAGATASTFLAGRIADAASETTALLALAGCGILAALAVLLASGQRHPRPLPLDVAVEPAS</sequence>
<dbReference type="Gene3D" id="1.20.1250.20">
    <property type="entry name" value="MFS general substrate transporter like domains"/>
    <property type="match status" value="2"/>
</dbReference>
<dbReference type="Proteomes" id="UP000239724">
    <property type="component" value="Unassembled WGS sequence"/>
</dbReference>
<keyword evidence="3 4" id="KW-0472">Membrane</keyword>
<dbReference type="Pfam" id="PF07690">
    <property type="entry name" value="MFS_1"/>
    <property type="match status" value="2"/>
</dbReference>
<reference evidence="6 7" key="1">
    <citation type="journal article" date="2018" name="Arch. Microbiol.">
        <title>New insights into the metabolic potential of the phototrophic purple bacterium Rhodopila globiformis DSM 161(T) from its draft genome sequence and evidence for a vanadium-dependent nitrogenase.</title>
        <authorList>
            <person name="Imhoff J.F."/>
            <person name="Rahn T."/>
            <person name="Kunzel S."/>
            <person name="Neulinger S.C."/>
        </authorList>
    </citation>
    <scope>NUCLEOTIDE SEQUENCE [LARGE SCALE GENOMIC DNA]</scope>
    <source>
        <strain evidence="6 7">DSM 161</strain>
    </source>
</reference>
<dbReference type="SUPFAM" id="SSF103473">
    <property type="entry name" value="MFS general substrate transporter"/>
    <property type="match status" value="1"/>
</dbReference>
<feature type="transmembrane region" description="Helical" evidence="4">
    <location>
        <begin position="214"/>
        <end position="235"/>
    </location>
</feature>
<dbReference type="InterPro" id="IPR011701">
    <property type="entry name" value="MFS"/>
</dbReference>
<feature type="transmembrane region" description="Helical" evidence="4">
    <location>
        <begin position="103"/>
        <end position="126"/>
    </location>
</feature>
<dbReference type="InterPro" id="IPR020846">
    <property type="entry name" value="MFS_dom"/>
</dbReference>
<feature type="transmembrane region" description="Helical" evidence="4">
    <location>
        <begin position="305"/>
        <end position="328"/>
    </location>
</feature>
<feature type="transmembrane region" description="Helical" evidence="4">
    <location>
        <begin position="340"/>
        <end position="360"/>
    </location>
</feature>
<evidence type="ECO:0000256" key="2">
    <source>
        <dbReference type="ARBA" id="ARBA00022989"/>
    </source>
</evidence>
<dbReference type="GO" id="GO:0022857">
    <property type="term" value="F:transmembrane transporter activity"/>
    <property type="evidence" value="ECO:0007669"/>
    <property type="project" value="InterPro"/>
</dbReference>
<evidence type="ECO:0000259" key="5">
    <source>
        <dbReference type="PROSITE" id="PS50850"/>
    </source>
</evidence>
<comment type="caution">
    <text evidence="6">The sequence shown here is derived from an EMBL/GenBank/DDBJ whole genome shotgun (WGS) entry which is preliminary data.</text>
</comment>
<feature type="transmembrane region" description="Helical" evidence="4">
    <location>
        <begin position="12"/>
        <end position="33"/>
    </location>
</feature>
<feature type="transmembrane region" description="Helical" evidence="4">
    <location>
        <begin position="280"/>
        <end position="299"/>
    </location>
</feature>
<feature type="domain" description="Major facilitator superfamily (MFS) profile" evidence="5">
    <location>
        <begin position="1"/>
        <end position="395"/>
    </location>
</feature>
<feature type="transmembrane region" description="Helical" evidence="4">
    <location>
        <begin position="138"/>
        <end position="157"/>
    </location>
</feature>
<organism evidence="6 7">
    <name type="scientific">Rhodopila globiformis</name>
    <name type="common">Rhodopseudomonas globiformis</name>
    <dbReference type="NCBI Taxonomy" id="1071"/>
    <lineage>
        <taxon>Bacteria</taxon>
        <taxon>Pseudomonadati</taxon>
        <taxon>Pseudomonadota</taxon>
        <taxon>Alphaproteobacteria</taxon>
        <taxon>Acetobacterales</taxon>
        <taxon>Acetobacteraceae</taxon>
        <taxon>Rhodopila</taxon>
    </lineage>
</organism>
<protein>
    <submittedName>
        <fullName evidence="6">MFS transporter</fullName>
    </submittedName>
</protein>
<dbReference type="AlphaFoldDB" id="A0A2S6MUN2"/>
<feature type="transmembrane region" description="Helical" evidence="4">
    <location>
        <begin position="372"/>
        <end position="390"/>
    </location>
</feature>
<evidence type="ECO:0000256" key="4">
    <source>
        <dbReference type="SAM" id="Phobius"/>
    </source>
</evidence>
<feature type="transmembrane region" description="Helical" evidence="4">
    <location>
        <begin position="163"/>
        <end position="180"/>
    </location>
</feature>
<dbReference type="OrthoDB" id="9812574at2"/>
<name>A0A2S6MUN2_RHOGL</name>
<evidence type="ECO:0000256" key="3">
    <source>
        <dbReference type="ARBA" id="ARBA00023136"/>
    </source>
</evidence>
<evidence type="ECO:0000256" key="1">
    <source>
        <dbReference type="ARBA" id="ARBA00022692"/>
    </source>
</evidence>
<dbReference type="EMBL" id="NHRY01000274">
    <property type="protein sequence ID" value="PPQ26075.1"/>
    <property type="molecule type" value="Genomic_DNA"/>
</dbReference>
<evidence type="ECO:0000313" key="7">
    <source>
        <dbReference type="Proteomes" id="UP000239724"/>
    </source>
</evidence>
<accession>A0A2S6MUN2</accession>
<feature type="transmembrane region" description="Helical" evidence="4">
    <location>
        <begin position="45"/>
        <end position="65"/>
    </location>
</feature>
<feature type="transmembrane region" description="Helical" evidence="4">
    <location>
        <begin position="72"/>
        <end position="91"/>
    </location>
</feature>
<dbReference type="RefSeq" id="WP_104523100.1">
    <property type="nucleotide sequence ID" value="NZ_NHRY01000274.1"/>
</dbReference>
<feature type="transmembrane region" description="Helical" evidence="4">
    <location>
        <begin position="247"/>
        <end position="268"/>
    </location>
</feature>
<gene>
    <name evidence="6" type="ORF">CCS01_31155</name>
</gene>
<evidence type="ECO:0000313" key="6">
    <source>
        <dbReference type="EMBL" id="PPQ26075.1"/>
    </source>
</evidence>
<proteinExistence type="predicted"/>
<dbReference type="PANTHER" id="PTHR23539:SF1">
    <property type="entry name" value="MAJOR FACILITATOR SUPERFAMILY (MFS) PROFILE DOMAIN-CONTAINING PROTEIN"/>
    <property type="match status" value="1"/>
</dbReference>